<dbReference type="GO" id="GO:0046835">
    <property type="term" value="P:carbohydrate phosphorylation"/>
    <property type="evidence" value="ECO:0007669"/>
    <property type="project" value="TreeGrafter"/>
</dbReference>
<dbReference type="InterPro" id="IPR031358">
    <property type="entry name" value="Stealth_CR1"/>
</dbReference>
<dbReference type="Pfam" id="PF17102">
    <property type="entry name" value="Stealth_CR3"/>
    <property type="match status" value="1"/>
</dbReference>
<dbReference type="SUPFAM" id="SSF47473">
    <property type="entry name" value="EF-hand"/>
    <property type="match status" value="1"/>
</dbReference>
<dbReference type="GO" id="GO:0005509">
    <property type="term" value="F:calcium ion binding"/>
    <property type="evidence" value="ECO:0007669"/>
    <property type="project" value="InterPro"/>
</dbReference>
<dbReference type="PANTHER" id="PTHR24045">
    <property type="match status" value="1"/>
</dbReference>
<reference evidence="9" key="1">
    <citation type="submission" date="2025-05" db="UniProtKB">
        <authorList>
            <consortium name="RefSeq"/>
        </authorList>
    </citation>
    <scope>NUCLEOTIDE SEQUENCE [LARGE SCALE GENOMIC DNA]</scope>
    <source>
        <strain evidence="9">14028-0561.14</strain>
    </source>
</reference>
<evidence type="ECO:0000313" key="10">
    <source>
        <dbReference type="RefSeq" id="XP_017027796.1"/>
    </source>
</evidence>
<dbReference type="OrthoDB" id="263283at2759"/>
<dbReference type="InterPro" id="IPR047141">
    <property type="entry name" value="Stealth"/>
</dbReference>
<dbReference type="InterPro" id="IPR011992">
    <property type="entry name" value="EF-hand-dom_pair"/>
</dbReference>
<keyword evidence="9" id="KW-1185">Reference proteome</keyword>
<sequence>MRLRRRWPRRMRRAIEQLRMQSRRKLRILIGAVGLFLAIWLAGAYLFTSESDKTGDFGSSCSPIDAVYTWVNGSDPNFIEAIRRFDPKYDPSRFDDKNELRYSLRSLEKHANWIRHVYIVTNGQIPNWLDLSYERVTVVPHELLAPDPSQLPTFSSSAIETFLHRIPRLSKRFLYLNDDIFLGAPLYPEDLYTEAEGVRVYQAWMVPDCALDCPWTYIGDGACDRHCNIDACQFDGGDCSETGPADGSHILPQSQETHELGAAAAVPPTPVHRFPHMGLQKLFKKSSANFKDVMRHRNVSTLLELRRIVERFNKDKLMSLNPEMEASSTGPPTTQRHVLHKEDFKSSTDIYSHSLISTNMLLNKAYGFKARYVLAHVGFLLEGEIVEAMQQRFRQQVLDTALQRFRAPTDLQYAFAYYSFLMSETRVLGVEEIFDEFDTDGSGTWSDREVRTFLTRIYPPPLDWSAMRYFEEVIQNCTRNQGEDLRVDVVEHSTLVYERYEDSNLPTITRALVVRCPLLAEALTANFGVRPKYHFHVSPKRTSHSNFMMLTSNITEVVESLDRLRRNPRKFNCINDNLDANRSEDNEIVRHLLEDFYLSFFPRRSKFELPPQFRNRYASWRDYQRWKRRKRAVLVVGYLVSVLLVIFLLRFMCQHKAKFVRRCVQRL</sequence>
<keyword evidence="2" id="KW-0808">Transferase</keyword>
<dbReference type="PROSITE" id="PS50222">
    <property type="entry name" value="EF_HAND_2"/>
    <property type="match status" value="1"/>
</dbReference>
<gene>
    <name evidence="10" type="primary">Gnptab</name>
</gene>
<evidence type="ECO:0000256" key="3">
    <source>
        <dbReference type="ARBA" id="ARBA00022737"/>
    </source>
</evidence>
<keyword evidence="6" id="KW-1133">Transmembrane helix</keyword>
<dbReference type="GO" id="GO:0016256">
    <property type="term" value="P:N-glycan processing to lysosome"/>
    <property type="evidence" value="ECO:0007669"/>
    <property type="project" value="TreeGrafter"/>
</dbReference>
<dbReference type="InterPro" id="IPR002048">
    <property type="entry name" value="EF_hand_dom"/>
</dbReference>
<feature type="domain" description="EF-hand" evidence="7">
    <location>
        <begin position="425"/>
        <end position="460"/>
    </location>
</feature>
<dbReference type="FunFam" id="4.10.470.20:FF:000002">
    <property type="entry name" value="FI02838p"/>
    <property type="match status" value="1"/>
</dbReference>
<evidence type="ECO:0000256" key="2">
    <source>
        <dbReference type="ARBA" id="ARBA00022679"/>
    </source>
</evidence>
<evidence type="ECO:0000256" key="5">
    <source>
        <dbReference type="ARBA" id="ARBA00023180"/>
    </source>
</evidence>
<dbReference type="InterPro" id="IPR031356">
    <property type="entry name" value="Stealth_CR4"/>
</dbReference>
<reference evidence="10" key="2">
    <citation type="submission" date="2025-08" db="UniProtKB">
        <authorList>
            <consortium name="RefSeq"/>
        </authorList>
    </citation>
    <scope>IDENTIFICATION</scope>
    <source>
        <strain evidence="10">14028-0561.14</strain>
        <tissue evidence="10">Whole fly</tissue>
    </source>
</reference>
<dbReference type="RefSeq" id="XP_017027796.1">
    <property type="nucleotide sequence ID" value="XM_017172307.3"/>
</dbReference>
<evidence type="ECO:0000256" key="1">
    <source>
        <dbReference type="ARBA" id="ARBA00007583"/>
    </source>
</evidence>
<dbReference type="SMART" id="SM00004">
    <property type="entry name" value="NL"/>
    <property type="match status" value="1"/>
</dbReference>
<keyword evidence="5" id="KW-0325">Glycoprotein</keyword>
<feature type="transmembrane region" description="Helical" evidence="6">
    <location>
        <begin position="632"/>
        <end position="652"/>
    </location>
</feature>
<dbReference type="Pfam" id="PF00066">
    <property type="entry name" value="Notch"/>
    <property type="match status" value="1"/>
</dbReference>
<dbReference type="Gene3D" id="4.10.470.20">
    <property type="match status" value="1"/>
</dbReference>
<dbReference type="PANTHER" id="PTHR24045:SF0">
    <property type="entry name" value="N-ACETYLGLUCOSAMINE-1-PHOSPHOTRANSFERASE SUBUNITS ALPHA_BETA"/>
    <property type="match status" value="1"/>
</dbReference>
<protein>
    <submittedName>
        <fullName evidence="10">N-acetylglucosamine-1-phosphotransferase subunits alpha/beta isoform X1</fullName>
    </submittedName>
</protein>
<organism evidence="9 10">
    <name type="scientific">Drosophila kikkawai</name>
    <name type="common">Fruit fly</name>
    <dbReference type="NCBI Taxonomy" id="30033"/>
    <lineage>
        <taxon>Eukaryota</taxon>
        <taxon>Metazoa</taxon>
        <taxon>Ecdysozoa</taxon>
        <taxon>Arthropoda</taxon>
        <taxon>Hexapoda</taxon>
        <taxon>Insecta</taxon>
        <taxon>Pterygota</taxon>
        <taxon>Neoptera</taxon>
        <taxon>Endopterygota</taxon>
        <taxon>Diptera</taxon>
        <taxon>Brachycera</taxon>
        <taxon>Muscomorpha</taxon>
        <taxon>Ephydroidea</taxon>
        <taxon>Drosophilidae</taxon>
        <taxon>Drosophila</taxon>
        <taxon>Sophophora</taxon>
    </lineage>
</organism>
<keyword evidence="6" id="KW-0812">Transmembrane</keyword>
<dbReference type="PROSITE" id="PS50258">
    <property type="entry name" value="LNR"/>
    <property type="match status" value="1"/>
</dbReference>
<evidence type="ECO:0000256" key="4">
    <source>
        <dbReference type="ARBA" id="ARBA00023157"/>
    </source>
</evidence>
<dbReference type="GO" id="GO:0005794">
    <property type="term" value="C:Golgi apparatus"/>
    <property type="evidence" value="ECO:0007669"/>
    <property type="project" value="TreeGrafter"/>
</dbReference>
<keyword evidence="3" id="KW-0677">Repeat</keyword>
<evidence type="ECO:0000259" key="8">
    <source>
        <dbReference type="PROSITE" id="PS50258"/>
    </source>
</evidence>
<name>A0A6P4IXU4_DROKI</name>
<dbReference type="Pfam" id="PF11380">
    <property type="entry name" value="Stealth_CR2"/>
    <property type="match status" value="1"/>
</dbReference>
<proteinExistence type="inferred from homology"/>
<dbReference type="GO" id="GO:0003976">
    <property type="term" value="F:UDP-N-acetylglucosamine-lysosomal-enzyme N-acetylglucosaminephosphotransferase activity"/>
    <property type="evidence" value="ECO:0007669"/>
    <property type="project" value="TreeGrafter"/>
</dbReference>
<dbReference type="InterPro" id="IPR000800">
    <property type="entry name" value="Notch_dom"/>
</dbReference>
<feature type="domain" description="LNR" evidence="8">
    <location>
        <begin position="209"/>
        <end position="244"/>
    </location>
</feature>
<dbReference type="Pfam" id="PF17101">
    <property type="entry name" value="Stealth_CR1"/>
    <property type="match status" value="1"/>
</dbReference>
<dbReference type="Pfam" id="PF17103">
    <property type="entry name" value="Stealth_CR4"/>
    <property type="match status" value="1"/>
</dbReference>
<accession>A0A6P4IXU4</accession>
<evidence type="ECO:0000256" key="6">
    <source>
        <dbReference type="SAM" id="Phobius"/>
    </source>
</evidence>
<evidence type="ECO:0000259" key="7">
    <source>
        <dbReference type="PROSITE" id="PS50222"/>
    </source>
</evidence>
<keyword evidence="4" id="KW-1015">Disulfide bond</keyword>
<dbReference type="InterPro" id="IPR021520">
    <property type="entry name" value="Stealth_CR2"/>
</dbReference>
<dbReference type="AlphaFoldDB" id="A0A6P4IXU4"/>
<comment type="similarity">
    <text evidence="1">Belongs to the stealth family.</text>
</comment>
<dbReference type="Proteomes" id="UP001652661">
    <property type="component" value="Chromosome 2R"/>
</dbReference>
<evidence type="ECO:0000313" key="9">
    <source>
        <dbReference type="Proteomes" id="UP001652661"/>
    </source>
</evidence>
<dbReference type="InterPro" id="IPR031357">
    <property type="entry name" value="Stealth_CR3"/>
</dbReference>
<keyword evidence="6" id="KW-0472">Membrane</keyword>
<dbReference type="Gene3D" id="1.10.238.10">
    <property type="entry name" value="EF-hand"/>
    <property type="match status" value="1"/>
</dbReference>